<dbReference type="PANTHER" id="PTHR43765:SF2">
    <property type="entry name" value="2-DEHYDROPANTOATE 2-REDUCTASE"/>
    <property type="match status" value="1"/>
</dbReference>
<evidence type="ECO:0000256" key="4">
    <source>
        <dbReference type="ARBA" id="ARBA00019465"/>
    </source>
</evidence>
<evidence type="ECO:0000259" key="11">
    <source>
        <dbReference type="Pfam" id="PF02558"/>
    </source>
</evidence>
<dbReference type="InterPro" id="IPR036291">
    <property type="entry name" value="NAD(P)-bd_dom_sf"/>
</dbReference>
<dbReference type="AlphaFoldDB" id="A0A3A1YSE3"/>
<dbReference type="InterPro" id="IPR013752">
    <property type="entry name" value="KPA_reductase"/>
</dbReference>
<evidence type="ECO:0000256" key="7">
    <source>
        <dbReference type="ARBA" id="ARBA00023002"/>
    </source>
</evidence>
<dbReference type="NCBIfam" id="TIGR00745">
    <property type="entry name" value="apbA_panE"/>
    <property type="match status" value="1"/>
</dbReference>
<evidence type="ECO:0000256" key="10">
    <source>
        <dbReference type="RuleBase" id="RU362068"/>
    </source>
</evidence>
<evidence type="ECO:0000256" key="6">
    <source>
        <dbReference type="ARBA" id="ARBA00022857"/>
    </source>
</evidence>
<dbReference type="PANTHER" id="PTHR43765">
    <property type="entry name" value="2-DEHYDROPANTOATE 2-REDUCTASE-RELATED"/>
    <property type="match status" value="1"/>
</dbReference>
<dbReference type="GO" id="GO:0005737">
    <property type="term" value="C:cytoplasm"/>
    <property type="evidence" value="ECO:0007669"/>
    <property type="project" value="TreeGrafter"/>
</dbReference>
<dbReference type="GO" id="GO:0008677">
    <property type="term" value="F:2-dehydropantoate 2-reductase activity"/>
    <property type="evidence" value="ECO:0007669"/>
    <property type="project" value="UniProtKB-EC"/>
</dbReference>
<organism evidence="13 14">
    <name type="scientific">Psittacicella hinzii</name>
    <dbReference type="NCBI Taxonomy" id="2028575"/>
    <lineage>
        <taxon>Bacteria</taxon>
        <taxon>Pseudomonadati</taxon>
        <taxon>Pseudomonadota</taxon>
        <taxon>Gammaproteobacteria</taxon>
        <taxon>Pasteurellales</taxon>
        <taxon>Psittacicellaceae</taxon>
        <taxon>Psittacicella</taxon>
    </lineage>
</organism>
<keyword evidence="7 10" id="KW-0560">Oxidoreductase</keyword>
<feature type="domain" description="Ketopantoate reductase N-terminal" evidence="11">
    <location>
        <begin position="3"/>
        <end position="149"/>
    </location>
</feature>
<reference evidence="13 14" key="1">
    <citation type="submission" date="2017-08" db="EMBL/GenBank/DDBJ databases">
        <title>Reclassification of Bisgaard taxon 37 and 44.</title>
        <authorList>
            <person name="Christensen H."/>
        </authorList>
    </citation>
    <scope>NUCLEOTIDE SEQUENCE [LARGE SCALE GENOMIC DNA]</scope>
    <source>
        <strain evidence="13 14">111</strain>
    </source>
</reference>
<evidence type="ECO:0000313" key="14">
    <source>
        <dbReference type="Proteomes" id="UP000265916"/>
    </source>
</evidence>
<evidence type="ECO:0000256" key="8">
    <source>
        <dbReference type="ARBA" id="ARBA00032024"/>
    </source>
</evidence>
<dbReference type="GO" id="GO:0050661">
    <property type="term" value="F:NADP binding"/>
    <property type="evidence" value="ECO:0007669"/>
    <property type="project" value="TreeGrafter"/>
</dbReference>
<feature type="domain" description="Ketopantoate reductase C-terminal" evidence="12">
    <location>
        <begin position="177"/>
        <end position="305"/>
    </location>
</feature>
<dbReference type="InterPro" id="IPR013328">
    <property type="entry name" value="6PGD_dom2"/>
</dbReference>
<keyword evidence="5 10" id="KW-0566">Pantothenate biosynthesis</keyword>
<dbReference type="EC" id="1.1.1.169" evidence="3 10"/>
<dbReference type="Pfam" id="PF02558">
    <property type="entry name" value="ApbA"/>
    <property type="match status" value="1"/>
</dbReference>
<comment type="pathway">
    <text evidence="1 10">Cofactor biosynthesis; (R)-pantothenate biosynthesis; (R)-pantoate from 3-methyl-2-oxobutanoate: step 2/2.</text>
</comment>
<keyword evidence="14" id="KW-1185">Reference proteome</keyword>
<dbReference type="UniPathway" id="UPA00028">
    <property type="reaction ID" value="UER00004"/>
</dbReference>
<accession>A0A3A1YSE3</accession>
<evidence type="ECO:0000256" key="1">
    <source>
        <dbReference type="ARBA" id="ARBA00004994"/>
    </source>
</evidence>
<evidence type="ECO:0000256" key="9">
    <source>
        <dbReference type="ARBA" id="ARBA00048793"/>
    </source>
</evidence>
<comment type="catalytic activity">
    <reaction evidence="9 10">
        <text>(R)-pantoate + NADP(+) = 2-dehydropantoate + NADPH + H(+)</text>
        <dbReference type="Rhea" id="RHEA:16233"/>
        <dbReference type="ChEBI" id="CHEBI:11561"/>
        <dbReference type="ChEBI" id="CHEBI:15378"/>
        <dbReference type="ChEBI" id="CHEBI:15980"/>
        <dbReference type="ChEBI" id="CHEBI:57783"/>
        <dbReference type="ChEBI" id="CHEBI:58349"/>
        <dbReference type="EC" id="1.1.1.169"/>
    </reaction>
</comment>
<dbReference type="InterPro" id="IPR003710">
    <property type="entry name" value="ApbA"/>
</dbReference>
<evidence type="ECO:0000313" key="13">
    <source>
        <dbReference type="EMBL" id="RIY39840.1"/>
    </source>
</evidence>
<dbReference type="RefSeq" id="WP_119530234.1">
    <property type="nucleotide sequence ID" value="NZ_JBHSSP010000006.1"/>
</dbReference>
<evidence type="ECO:0000256" key="3">
    <source>
        <dbReference type="ARBA" id="ARBA00013014"/>
    </source>
</evidence>
<dbReference type="InterPro" id="IPR013332">
    <property type="entry name" value="KPR_N"/>
</dbReference>
<evidence type="ECO:0000256" key="2">
    <source>
        <dbReference type="ARBA" id="ARBA00007870"/>
    </source>
</evidence>
<dbReference type="InterPro" id="IPR050838">
    <property type="entry name" value="Ketopantoate_reductase"/>
</dbReference>
<dbReference type="InterPro" id="IPR008927">
    <property type="entry name" value="6-PGluconate_DH-like_C_sf"/>
</dbReference>
<name>A0A3A1YSE3_9GAMM</name>
<dbReference type="Gene3D" id="3.40.50.720">
    <property type="entry name" value="NAD(P)-binding Rossmann-like Domain"/>
    <property type="match status" value="1"/>
</dbReference>
<sequence>MKILVAGSGAMGSTFGHVLHKGGHDVTLCDKWDENVRVTNSRGLVITDVDKVENSPLKMYYPHQVQGEFDLVLFFTKSMQLEAMIQDVKHLVTENTKVLCLLNGLGHLQTLQKYFDDKHILMGVTVCTAKLLGPGEFLLSAHSNTEVRNIDPSQEAACREVVKAFNDSGMPMTYSEDIAYSTWRKACLNGMTNSVCALLDVNMRMQGQMDQMRDTVKQIVSEFAAAAALEGVNFDVEQFTEWSMQFLQPSFAGIDHYPSMWQDLVANKRATEIDYLNGYVARKLKEAGQWAPYCELITRFIHGKEKALGIPYTFVQ</sequence>
<dbReference type="SUPFAM" id="SSF51735">
    <property type="entry name" value="NAD(P)-binding Rossmann-fold domains"/>
    <property type="match status" value="1"/>
</dbReference>
<comment type="function">
    <text evidence="10">Catalyzes the NADPH-dependent reduction of ketopantoate into pantoic acid.</text>
</comment>
<evidence type="ECO:0000256" key="5">
    <source>
        <dbReference type="ARBA" id="ARBA00022655"/>
    </source>
</evidence>
<evidence type="ECO:0000259" key="12">
    <source>
        <dbReference type="Pfam" id="PF08546"/>
    </source>
</evidence>
<dbReference type="Pfam" id="PF08546">
    <property type="entry name" value="ApbA_C"/>
    <property type="match status" value="1"/>
</dbReference>
<dbReference type="OrthoDB" id="6530772at2"/>
<proteinExistence type="inferred from homology"/>
<dbReference type="Gene3D" id="1.10.1040.10">
    <property type="entry name" value="N-(1-d-carboxylethyl)-l-norvaline Dehydrogenase, domain 2"/>
    <property type="match status" value="1"/>
</dbReference>
<dbReference type="GO" id="GO:0015940">
    <property type="term" value="P:pantothenate biosynthetic process"/>
    <property type="evidence" value="ECO:0007669"/>
    <property type="project" value="UniProtKB-UniPathway"/>
</dbReference>
<comment type="caution">
    <text evidence="13">The sequence shown here is derived from an EMBL/GenBank/DDBJ whole genome shotgun (WGS) entry which is preliminary data.</text>
</comment>
<keyword evidence="6 10" id="KW-0521">NADP</keyword>
<gene>
    <name evidence="13" type="ORF">CKF58_01545</name>
</gene>
<protein>
    <recommendedName>
        <fullName evidence="4 10">2-dehydropantoate 2-reductase</fullName>
        <ecNumber evidence="3 10">1.1.1.169</ecNumber>
    </recommendedName>
    <alternativeName>
        <fullName evidence="8 10">Ketopantoate reductase</fullName>
    </alternativeName>
</protein>
<dbReference type="SUPFAM" id="SSF48179">
    <property type="entry name" value="6-phosphogluconate dehydrogenase C-terminal domain-like"/>
    <property type="match status" value="1"/>
</dbReference>
<dbReference type="Proteomes" id="UP000265916">
    <property type="component" value="Unassembled WGS sequence"/>
</dbReference>
<comment type="similarity">
    <text evidence="2 10">Belongs to the ketopantoate reductase family.</text>
</comment>
<dbReference type="EMBL" id="NRJG01000024">
    <property type="protein sequence ID" value="RIY39840.1"/>
    <property type="molecule type" value="Genomic_DNA"/>
</dbReference>